<dbReference type="Proteomes" id="UP000602381">
    <property type="component" value="Unassembled WGS sequence"/>
</dbReference>
<name>A0ABQ2LGJ9_9PROT</name>
<evidence type="ECO:0000313" key="2">
    <source>
        <dbReference type="Proteomes" id="UP000602381"/>
    </source>
</evidence>
<reference evidence="2" key="1">
    <citation type="journal article" date="2019" name="Int. J. Syst. Evol. Microbiol.">
        <title>The Global Catalogue of Microorganisms (GCM) 10K type strain sequencing project: providing services to taxonomists for standard genome sequencing and annotation.</title>
        <authorList>
            <consortium name="The Broad Institute Genomics Platform"/>
            <consortium name="The Broad Institute Genome Sequencing Center for Infectious Disease"/>
            <person name="Wu L."/>
            <person name="Ma J."/>
        </authorList>
    </citation>
    <scope>NUCLEOTIDE SEQUENCE [LARGE SCALE GENOMIC DNA]</scope>
    <source>
        <strain evidence="2">JCM 17843</strain>
    </source>
</reference>
<sequence length="56" mass="5882">MKAPVLIIKKNKGATLESAFGKSKGLAHGMFLAIIGGANSAHAAGAWVRHIQENRI</sequence>
<proteinExistence type="predicted"/>
<organism evidence="1 2">
    <name type="scientific">Iodidimonas muriae</name>
    <dbReference type="NCBI Taxonomy" id="261467"/>
    <lineage>
        <taxon>Bacteria</taxon>
        <taxon>Pseudomonadati</taxon>
        <taxon>Pseudomonadota</taxon>
        <taxon>Alphaproteobacteria</taxon>
        <taxon>Iodidimonadales</taxon>
        <taxon>Iodidimonadaceae</taxon>
        <taxon>Iodidimonas</taxon>
    </lineage>
</organism>
<evidence type="ECO:0000313" key="1">
    <source>
        <dbReference type="EMBL" id="GGO13610.1"/>
    </source>
</evidence>
<dbReference type="EMBL" id="BMOV01000006">
    <property type="protein sequence ID" value="GGO13610.1"/>
    <property type="molecule type" value="Genomic_DNA"/>
</dbReference>
<keyword evidence="2" id="KW-1185">Reference proteome</keyword>
<gene>
    <name evidence="1" type="ORF">GCM10007972_19980</name>
</gene>
<comment type="caution">
    <text evidence="1">The sequence shown here is derived from an EMBL/GenBank/DDBJ whole genome shotgun (WGS) entry which is preliminary data.</text>
</comment>
<accession>A0ABQ2LGJ9</accession>
<protein>
    <submittedName>
        <fullName evidence="1">Uncharacterized protein</fullName>
    </submittedName>
</protein>